<dbReference type="InterPro" id="IPR016047">
    <property type="entry name" value="M23ase_b-sheet_dom"/>
</dbReference>
<evidence type="ECO:0000313" key="5">
    <source>
        <dbReference type="EMBL" id="OEF99663.1"/>
    </source>
</evidence>
<evidence type="ECO:0000256" key="1">
    <source>
        <dbReference type="ARBA" id="ARBA00022729"/>
    </source>
</evidence>
<reference evidence="5 6" key="1">
    <citation type="submission" date="2016-09" db="EMBL/GenBank/DDBJ databases">
        <title>Draft genome sequence for the type strain of Vulcanibacillus modesticaldus BR, a strictly anaerobic, moderately thermophilic, and nitrate-reducing bacterium from deep sea-hydrothermal vents of the Mid-Atlantic Ridge.</title>
        <authorList>
            <person name="Abin C.A."/>
            <person name="Hollibaugh J.T."/>
        </authorList>
    </citation>
    <scope>NUCLEOTIDE SEQUENCE [LARGE SCALE GENOMIC DNA]</scope>
    <source>
        <strain evidence="5 6">BR</strain>
    </source>
</reference>
<gene>
    <name evidence="5" type="ORF">BHF71_07835</name>
</gene>
<keyword evidence="2" id="KW-1133">Transmembrane helix</keyword>
<dbReference type="PROSITE" id="PS51782">
    <property type="entry name" value="LYSM"/>
    <property type="match status" value="1"/>
</dbReference>
<name>A0A1D2YVH8_9BACI</name>
<dbReference type="Gene3D" id="3.10.350.10">
    <property type="entry name" value="LysM domain"/>
    <property type="match status" value="1"/>
</dbReference>
<keyword evidence="2" id="KW-0812">Transmembrane</keyword>
<dbReference type="CDD" id="cd00118">
    <property type="entry name" value="LysM"/>
    <property type="match status" value="1"/>
</dbReference>
<dbReference type="RefSeq" id="WP_069656451.1">
    <property type="nucleotide sequence ID" value="NZ_MIJF01000016.1"/>
</dbReference>
<dbReference type="PANTHER" id="PTHR21666:SF270">
    <property type="entry name" value="MUREIN HYDROLASE ACTIVATOR ENVC"/>
    <property type="match status" value="1"/>
</dbReference>
<sequence>MAKYFKFTEITGKLQKVFSNLKSKKNNKYIKNKKVIIGALSGFIAIGTAFGFYQYEVNAITLYHVYVDGQEIGTVNDKSVVENWQKQQFNKLQQEYKDIKLDSSTVITFKKEKKYKGKYDNSKTIASLEKKFNIQAVGVELVVDGEVVGIVKDQATADRLLSSIKESYTQKNDKEDKVVAASLNDSDQEDVQVENIEIKEDIDFKEVRVSPDQIISENDMLTLLKKGTLEEKIYTVQEGDTISEIAYRFGLTTKQVYQMNPQLDGELIHIGDKLVVTAMTPLITVKTTEVVKQIERIPYTVQYKKDNSMFVNESKTLVKGKEGKKEVEYSIVKENGIIVEKTILSENVLEEPTQKVVLKGTKPVPSKGSGVMVWPTVGGVITSYFGPRWGSFHYALDIAGVRDYTIKAADNGKVIFAGWRGGYGKAIIIDHGNGIKTLYAHLNSINVAVGDKIAKGQKIAIMGSTGRSTGTHLHFEVRVNGVKKNPLNYIGK</sequence>
<dbReference type="PROSITE" id="PS51109">
    <property type="entry name" value="G5"/>
    <property type="match status" value="1"/>
</dbReference>
<evidence type="ECO:0000259" key="4">
    <source>
        <dbReference type="PROSITE" id="PS51782"/>
    </source>
</evidence>
<evidence type="ECO:0008006" key="7">
    <source>
        <dbReference type="Google" id="ProtNLM"/>
    </source>
</evidence>
<dbReference type="STRING" id="337097.BHF71_07835"/>
<accession>A0A1D2YVH8</accession>
<dbReference type="InterPro" id="IPR011055">
    <property type="entry name" value="Dup_hybrid_motif"/>
</dbReference>
<dbReference type="Pfam" id="PF01551">
    <property type="entry name" value="Peptidase_M23"/>
    <property type="match status" value="1"/>
</dbReference>
<keyword evidence="2" id="KW-0472">Membrane</keyword>
<dbReference type="InterPro" id="IPR011098">
    <property type="entry name" value="G5_dom"/>
</dbReference>
<dbReference type="SMART" id="SM01208">
    <property type="entry name" value="G5"/>
    <property type="match status" value="1"/>
</dbReference>
<dbReference type="SMART" id="SM00257">
    <property type="entry name" value="LysM"/>
    <property type="match status" value="1"/>
</dbReference>
<dbReference type="Pfam" id="PF01476">
    <property type="entry name" value="LysM"/>
    <property type="match status" value="1"/>
</dbReference>
<dbReference type="OrthoDB" id="9805070at2"/>
<dbReference type="Gene3D" id="2.20.230.10">
    <property type="entry name" value="Resuscitation-promoting factor rpfb"/>
    <property type="match status" value="1"/>
</dbReference>
<dbReference type="Pfam" id="PF07501">
    <property type="entry name" value="G5"/>
    <property type="match status" value="1"/>
</dbReference>
<comment type="caution">
    <text evidence="5">The sequence shown here is derived from an EMBL/GenBank/DDBJ whole genome shotgun (WGS) entry which is preliminary data.</text>
</comment>
<evidence type="ECO:0000313" key="6">
    <source>
        <dbReference type="Proteomes" id="UP000243739"/>
    </source>
</evidence>
<dbReference type="EMBL" id="MIJF01000016">
    <property type="protein sequence ID" value="OEF99663.1"/>
    <property type="molecule type" value="Genomic_DNA"/>
</dbReference>
<dbReference type="InterPro" id="IPR050570">
    <property type="entry name" value="Cell_wall_metabolism_enzyme"/>
</dbReference>
<evidence type="ECO:0000259" key="3">
    <source>
        <dbReference type="PROSITE" id="PS51109"/>
    </source>
</evidence>
<dbReference type="AlphaFoldDB" id="A0A1D2YVH8"/>
<dbReference type="GO" id="GO:0004222">
    <property type="term" value="F:metalloendopeptidase activity"/>
    <property type="evidence" value="ECO:0007669"/>
    <property type="project" value="TreeGrafter"/>
</dbReference>
<dbReference type="SUPFAM" id="SSF51261">
    <property type="entry name" value="Duplicated hybrid motif"/>
    <property type="match status" value="1"/>
</dbReference>
<dbReference type="Proteomes" id="UP000243739">
    <property type="component" value="Unassembled WGS sequence"/>
</dbReference>
<dbReference type="CDD" id="cd12797">
    <property type="entry name" value="M23_peptidase"/>
    <property type="match status" value="1"/>
</dbReference>
<dbReference type="InterPro" id="IPR036779">
    <property type="entry name" value="LysM_dom_sf"/>
</dbReference>
<feature type="transmembrane region" description="Helical" evidence="2">
    <location>
        <begin position="35"/>
        <end position="55"/>
    </location>
</feature>
<keyword evidence="6" id="KW-1185">Reference proteome</keyword>
<feature type="domain" description="G5" evidence="3">
    <location>
        <begin position="283"/>
        <end position="363"/>
    </location>
</feature>
<evidence type="ECO:0000256" key="2">
    <source>
        <dbReference type="SAM" id="Phobius"/>
    </source>
</evidence>
<keyword evidence="1" id="KW-0732">Signal</keyword>
<proteinExistence type="predicted"/>
<organism evidence="5 6">
    <name type="scientific">Vulcanibacillus modesticaldus</name>
    <dbReference type="NCBI Taxonomy" id="337097"/>
    <lineage>
        <taxon>Bacteria</taxon>
        <taxon>Bacillati</taxon>
        <taxon>Bacillota</taxon>
        <taxon>Bacilli</taxon>
        <taxon>Bacillales</taxon>
        <taxon>Bacillaceae</taxon>
        <taxon>Vulcanibacillus</taxon>
    </lineage>
</organism>
<dbReference type="InterPro" id="IPR018392">
    <property type="entry name" value="LysM"/>
</dbReference>
<protein>
    <recommendedName>
        <fullName evidence="7">Peptidase M23</fullName>
    </recommendedName>
</protein>
<dbReference type="Gene3D" id="2.70.70.10">
    <property type="entry name" value="Glucose Permease (Domain IIA)"/>
    <property type="match status" value="1"/>
</dbReference>
<dbReference type="PANTHER" id="PTHR21666">
    <property type="entry name" value="PEPTIDASE-RELATED"/>
    <property type="match status" value="1"/>
</dbReference>
<feature type="domain" description="LysM" evidence="4">
    <location>
        <begin position="232"/>
        <end position="276"/>
    </location>
</feature>